<evidence type="ECO:0000313" key="3">
    <source>
        <dbReference type="Proteomes" id="UP000036938"/>
    </source>
</evidence>
<dbReference type="RefSeq" id="WP_050531338.1">
    <property type="nucleotide sequence ID" value="NZ_AQQZ01000005.1"/>
</dbReference>
<feature type="domain" description="GSCFA" evidence="1">
    <location>
        <begin position="41"/>
        <end position="309"/>
    </location>
</feature>
<sequence length="353" mass="39319">MANPYESLPDDAFWRTGVAARDPLDPGNLYQPKFAIEPKKRIATAGSCFAQHVGRALKSADVKMLDVEPAPRVADPAIAARFGYGLFSARYGNIYTARQLLQLAQEAYGEFTPANAIWERDGRYFDALRPGVEPEGLGSPEEVMAHRAKHLEAVRLLFKRCDVFVFTFGLTETWCHEESGTVYPMAPGVIAGDWNPDETVFRNLTYEDVMRDFCAFRRLLDSVRPRRYVVTVSPVPLTATASGKHVEVATTHSKAILRAVCGQLAERFRNVDYFPSYEIITSINARGAYYAENARSVTTRGVETAMTLFLNAHGLAPVAPASGTDLSEDEKLERAFEEADDLFCDEALLEKFR</sequence>
<gene>
    <name evidence="2" type="ORF">ATO11_13110</name>
</gene>
<comment type="caution">
    <text evidence="2">The sequence shown here is derived from an EMBL/GenBank/DDBJ whole genome shotgun (WGS) entry which is preliminary data.</text>
</comment>
<dbReference type="PATRIC" id="fig|1317121.7.peg.3334"/>
<protein>
    <submittedName>
        <fullName evidence="2">GSCFA family protein</fullName>
    </submittedName>
</protein>
<keyword evidence="3" id="KW-1185">Reference proteome</keyword>
<dbReference type="OrthoDB" id="369216at2"/>
<proteinExistence type="predicted"/>
<dbReference type="Pfam" id="PF08885">
    <property type="entry name" value="GSCFA"/>
    <property type="match status" value="1"/>
</dbReference>
<accession>A0A0L1JNN9</accession>
<evidence type="ECO:0000313" key="2">
    <source>
        <dbReference type="EMBL" id="KNG93371.1"/>
    </source>
</evidence>
<name>A0A0L1JNN9_9RHOB</name>
<organism evidence="2 3">
    <name type="scientific">Pseudaestuariivita atlantica</name>
    <dbReference type="NCBI Taxonomy" id="1317121"/>
    <lineage>
        <taxon>Bacteria</taxon>
        <taxon>Pseudomonadati</taxon>
        <taxon>Pseudomonadota</taxon>
        <taxon>Alphaproteobacteria</taxon>
        <taxon>Rhodobacterales</taxon>
        <taxon>Paracoccaceae</taxon>
        <taxon>Pseudaestuariivita</taxon>
    </lineage>
</organism>
<evidence type="ECO:0000259" key="1">
    <source>
        <dbReference type="Pfam" id="PF08885"/>
    </source>
</evidence>
<dbReference type="STRING" id="1317121.ATO11_13110"/>
<dbReference type="InterPro" id="IPR014982">
    <property type="entry name" value="GSCFA"/>
</dbReference>
<reference evidence="2 3" key="1">
    <citation type="journal article" date="2015" name="Int. J. Syst. Evol. Microbiol.">
        <title>Aestuariivita atlantica sp. nov., isolated from deep sea sediment of the Atlantic Ocean.</title>
        <authorList>
            <person name="Li G."/>
            <person name="Lai Q."/>
            <person name="Du Y."/>
            <person name="Liu X."/>
            <person name="Sun F."/>
            <person name="Shao Z."/>
        </authorList>
    </citation>
    <scope>NUCLEOTIDE SEQUENCE [LARGE SCALE GENOMIC DNA]</scope>
    <source>
        <strain evidence="2 3">22II-S11-z3</strain>
    </source>
</reference>
<dbReference type="EMBL" id="AQQZ01000005">
    <property type="protein sequence ID" value="KNG93371.1"/>
    <property type="molecule type" value="Genomic_DNA"/>
</dbReference>
<dbReference type="AlphaFoldDB" id="A0A0L1JNN9"/>
<dbReference type="Proteomes" id="UP000036938">
    <property type="component" value="Unassembled WGS sequence"/>
</dbReference>